<dbReference type="Proteomes" id="UP000282195">
    <property type="component" value="Chromosome"/>
</dbReference>
<feature type="transmembrane region" description="Helical" evidence="1">
    <location>
        <begin position="51"/>
        <end position="70"/>
    </location>
</feature>
<accession>A0A387FQ35</accession>
<keyword evidence="1" id="KW-1133">Transmembrane helix</keyword>
<protein>
    <recommendedName>
        <fullName evidence="4">Intracellular growth attenuator family protein</fullName>
    </recommendedName>
</protein>
<evidence type="ECO:0008006" key="4">
    <source>
        <dbReference type="Google" id="ProtNLM"/>
    </source>
</evidence>
<reference evidence="2 3" key="1">
    <citation type="submission" date="2018-10" db="EMBL/GenBank/DDBJ databases">
        <title>Rhizobium etli, R. leguminosarum and a new Rhizobium genospecies from Phaseolus dumosus.</title>
        <authorList>
            <person name="Ramirez-Puebla S.T."/>
            <person name="Rogel-Hernandez M.A."/>
            <person name="Guerrero G."/>
            <person name="Ormeno-Orrillo E."/>
            <person name="Martinez-Romero J.C."/>
            <person name="Negrete-Yankelevich S."/>
            <person name="Martinez-Romero E."/>
        </authorList>
    </citation>
    <scope>NUCLEOTIDE SEQUENCE [LARGE SCALE GENOMIC DNA]</scope>
    <source>
        <strain evidence="2 3">CCGE525</strain>
    </source>
</reference>
<evidence type="ECO:0000313" key="3">
    <source>
        <dbReference type="Proteomes" id="UP000282195"/>
    </source>
</evidence>
<organism evidence="2 3">
    <name type="scientific">Rhizobium jaguaris</name>
    <dbReference type="NCBI Taxonomy" id="1312183"/>
    <lineage>
        <taxon>Bacteria</taxon>
        <taxon>Pseudomonadati</taxon>
        <taxon>Pseudomonadota</taxon>
        <taxon>Alphaproteobacteria</taxon>
        <taxon>Hyphomicrobiales</taxon>
        <taxon>Rhizobiaceae</taxon>
        <taxon>Rhizobium/Agrobacterium group</taxon>
        <taxon>Rhizobium</taxon>
    </lineage>
</organism>
<dbReference type="KEGG" id="rjg:CCGE525_17990"/>
<proteinExistence type="predicted"/>
<feature type="transmembrane region" description="Helical" evidence="1">
    <location>
        <begin position="21"/>
        <end position="45"/>
    </location>
</feature>
<keyword evidence="1" id="KW-0812">Transmembrane</keyword>
<evidence type="ECO:0000256" key="1">
    <source>
        <dbReference type="SAM" id="Phobius"/>
    </source>
</evidence>
<dbReference type="EMBL" id="CP032694">
    <property type="protein sequence ID" value="AYG60493.1"/>
    <property type="molecule type" value="Genomic_DNA"/>
</dbReference>
<evidence type="ECO:0000313" key="2">
    <source>
        <dbReference type="EMBL" id="AYG60493.1"/>
    </source>
</evidence>
<sequence length="80" mass="9008">MVAREGMPILTDKNSETRSTAIAAAIILLAAMALLYLMPNVIVWLGNVSPWLGTGFGVIVILAFFLVFWLRARYQRRKNR</sequence>
<gene>
    <name evidence="2" type="ORF">CCGE525_17990</name>
</gene>
<dbReference type="OrthoDB" id="8451465at2"/>
<name>A0A387FQ35_9HYPH</name>
<keyword evidence="3" id="KW-1185">Reference proteome</keyword>
<dbReference type="AlphaFoldDB" id="A0A387FQ35"/>
<keyword evidence="1" id="KW-0472">Membrane</keyword>